<dbReference type="Pfam" id="PF24072">
    <property type="entry name" value="T7_gp14"/>
    <property type="match status" value="1"/>
</dbReference>
<dbReference type="Proteomes" id="UP000315813">
    <property type="component" value="Segment"/>
</dbReference>
<evidence type="ECO:0000313" key="1">
    <source>
        <dbReference type="EMBL" id="QDB71023.1"/>
    </source>
</evidence>
<proteinExistence type="predicted"/>
<accession>A0A4Y5TPY5</accession>
<dbReference type="InterPro" id="IPR038996">
    <property type="entry name" value="Gp14"/>
</dbReference>
<gene>
    <name evidence="1" type="ORF">bb8_p48</name>
</gene>
<dbReference type="EMBL" id="MK984681">
    <property type="protein sequence ID" value="QDB71023.1"/>
    <property type="molecule type" value="Genomic_DNA"/>
</dbReference>
<evidence type="ECO:0000313" key="2">
    <source>
        <dbReference type="Proteomes" id="UP000315813"/>
    </source>
</evidence>
<keyword evidence="2" id="KW-1185">Reference proteome</keyword>
<sequence length="190" mass="20530">MCGPAAIPLATLAISAVSTVFTVVSQQNQAQAAADAQNAFNRQQEQNALVARNANLANLEVERNTALDDTREQINQNTMALRRAQATARVSAGEAGVSGLSVDALLRDLAGQAGYDNATAVENYMRQDADINARRENTQNSYTSGLNSIRQTQIQSPDYLGAALRIGQAGLKSYADYEDRRDRLKNPQTK</sequence>
<reference evidence="1 2" key="1">
    <citation type="submission" date="2019-05" db="EMBL/GenBank/DDBJ databases">
        <authorList>
            <person name="Karczewska-Golec J."/>
            <person name="Decewicz P."/>
            <person name="Golec P."/>
        </authorList>
    </citation>
    <scope>NUCLEOTIDE SEQUENCE [LARGE SCALE GENOMIC DNA]</scope>
</reference>
<protein>
    <submittedName>
        <fullName evidence="1">Internal protein B</fullName>
    </submittedName>
</protein>
<name>A0A4Y5TPY5_9CAUD</name>
<organism evidence="1 2">
    <name type="scientific">Bordetella phage vB_BbrP_BB8</name>
    <dbReference type="NCBI Taxonomy" id="2587820"/>
    <lineage>
        <taxon>Viruses</taxon>
        <taxon>Duplodnaviria</taxon>
        <taxon>Heunggongvirae</taxon>
        <taxon>Uroviricota</taxon>
        <taxon>Caudoviricetes</taxon>
        <taxon>Autographivirales</taxon>
        <taxon>Autographivirales incertae sedis</taxon>
        <taxon>Vistulavirus</taxon>
        <taxon>Vistulavirus BB8</taxon>
    </lineage>
</organism>